<dbReference type="EMBL" id="SEZJ01000021">
    <property type="protein sequence ID" value="RYU43683.1"/>
    <property type="molecule type" value="Genomic_DNA"/>
</dbReference>
<comment type="caution">
    <text evidence="3">The sequence shown here is derived from an EMBL/GenBank/DDBJ whole genome shotgun (WGS) entry which is preliminary data.</text>
</comment>
<dbReference type="Proteomes" id="UP000293465">
    <property type="component" value="Unassembled WGS sequence"/>
</dbReference>
<dbReference type="Proteomes" id="UP000294063">
    <property type="component" value="Unassembled WGS sequence"/>
</dbReference>
<evidence type="ECO:0000313" key="7">
    <source>
        <dbReference type="Proteomes" id="UP000294166"/>
    </source>
</evidence>
<name>A0A4Q5L0T8_9GAMM</name>
<gene>
    <name evidence="2" type="ORF">ERW49_17265</name>
    <name evidence="4" type="ORF">ERW53_03020</name>
    <name evidence="3" type="ORF">ERW57_01905</name>
</gene>
<dbReference type="AlphaFoldDB" id="A0A4Q5L0T8"/>
<dbReference type="GO" id="GO:0016788">
    <property type="term" value="F:hydrolase activity, acting on ester bonds"/>
    <property type="evidence" value="ECO:0007669"/>
    <property type="project" value="InterPro"/>
</dbReference>
<accession>A0A4Q5L0T8</accession>
<dbReference type="InterPro" id="IPR029058">
    <property type="entry name" value="AB_hydrolase_fold"/>
</dbReference>
<keyword evidence="3" id="KW-0808">Transferase</keyword>
<dbReference type="Pfam" id="PF07819">
    <property type="entry name" value="PGAP1"/>
    <property type="match status" value="1"/>
</dbReference>
<evidence type="ECO:0000313" key="4">
    <source>
        <dbReference type="EMBL" id="RYU66643.1"/>
    </source>
</evidence>
<dbReference type="Proteomes" id="UP000294166">
    <property type="component" value="Unassembled WGS sequence"/>
</dbReference>
<evidence type="ECO:0000259" key="1">
    <source>
        <dbReference type="Pfam" id="PF07819"/>
    </source>
</evidence>
<keyword evidence="7" id="KW-1185">Reference proteome</keyword>
<reference evidence="5 6" key="1">
    <citation type="submission" date="2019-02" db="EMBL/GenBank/DDBJ databases">
        <title>Genome sequences of Aliivibrio finisterrensis strains from farmed Atlantic salmon.</title>
        <authorList>
            <person name="Bowman J.P."/>
        </authorList>
    </citation>
    <scope>NUCLEOTIDE SEQUENCE [LARGE SCALE GENOMIC DNA]</scope>
    <source>
        <strain evidence="4 7">A21</strain>
        <strain evidence="2 5">A32</strain>
        <strain evidence="3 6">A46</strain>
    </source>
</reference>
<evidence type="ECO:0000313" key="6">
    <source>
        <dbReference type="Proteomes" id="UP000294063"/>
    </source>
</evidence>
<dbReference type="EMBL" id="SEZN01000003">
    <property type="protein sequence ID" value="RYU66643.1"/>
    <property type="molecule type" value="Genomic_DNA"/>
</dbReference>
<evidence type="ECO:0000313" key="5">
    <source>
        <dbReference type="Proteomes" id="UP000293465"/>
    </source>
</evidence>
<feature type="domain" description="GPI inositol-deacylase PGAP1-like alpha/beta" evidence="1">
    <location>
        <begin position="55"/>
        <end position="110"/>
    </location>
</feature>
<protein>
    <submittedName>
        <fullName evidence="3">Acetyltransferase</fullName>
    </submittedName>
</protein>
<dbReference type="GeneID" id="56276826"/>
<dbReference type="RefSeq" id="WP_130047034.1">
    <property type="nucleotide sequence ID" value="NZ_SEZJ01000021.1"/>
</dbReference>
<dbReference type="PANTHER" id="PTHR37946">
    <property type="entry name" value="SLL1969 PROTEIN"/>
    <property type="match status" value="1"/>
</dbReference>
<dbReference type="PANTHER" id="PTHR37946:SF1">
    <property type="entry name" value="SLL1969 PROTEIN"/>
    <property type="match status" value="1"/>
</dbReference>
<dbReference type="Gene3D" id="3.40.50.1820">
    <property type="entry name" value="alpha/beta hydrolase"/>
    <property type="match status" value="1"/>
</dbReference>
<dbReference type="EMBL" id="SEZK01000001">
    <property type="protein sequence ID" value="RYU55017.1"/>
    <property type="molecule type" value="Genomic_DNA"/>
</dbReference>
<evidence type="ECO:0000313" key="3">
    <source>
        <dbReference type="EMBL" id="RYU55017.1"/>
    </source>
</evidence>
<dbReference type="OrthoDB" id="556502at2"/>
<proteinExistence type="predicted"/>
<dbReference type="GO" id="GO:0016740">
    <property type="term" value="F:transferase activity"/>
    <property type="evidence" value="ECO:0007669"/>
    <property type="project" value="UniProtKB-KW"/>
</dbReference>
<evidence type="ECO:0000313" key="2">
    <source>
        <dbReference type="EMBL" id="RYU43683.1"/>
    </source>
</evidence>
<dbReference type="SUPFAM" id="SSF53474">
    <property type="entry name" value="alpha/beta-Hydrolases"/>
    <property type="match status" value="1"/>
</dbReference>
<dbReference type="InterPro" id="IPR012908">
    <property type="entry name" value="PGAP1-ab_dom-like"/>
</dbReference>
<sequence length="213" mass="23402">MANIVVLHGLYMHGVVMKPLADRLKKKGHTVQVISYNSLRINEMVLFKRIHSCLSVSKKNVVLGHSLGGILAVHFANYHQDINTPIDSIVTIGSPLQGASIAKELQSKKLGFILGSSKRQGLVDVAKLTANCPIGSIAGTLPIGLRPPMIRDHQPSDGTVTVQETLLPELTDHLCLNYSHTSLLYATETANQVDYFIENHKFKKEEKSEEEVA</sequence>
<organism evidence="3 6">
    <name type="scientific">Aliivibrio finisterrensis</name>
    <dbReference type="NCBI Taxonomy" id="511998"/>
    <lineage>
        <taxon>Bacteria</taxon>
        <taxon>Pseudomonadati</taxon>
        <taxon>Pseudomonadota</taxon>
        <taxon>Gammaproteobacteria</taxon>
        <taxon>Vibrionales</taxon>
        <taxon>Vibrionaceae</taxon>
        <taxon>Aliivibrio</taxon>
    </lineage>
</organism>